<name>A0A9P4JE74_9PLEO</name>
<reference evidence="1" key="1">
    <citation type="journal article" date="2020" name="Stud. Mycol.">
        <title>101 Dothideomycetes genomes: a test case for predicting lifestyles and emergence of pathogens.</title>
        <authorList>
            <person name="Haridas S."/>
            <person name="Albert R."/>
            <person name="Binder M."/>
            <person name="Bloem J."/>
            <person name="Labutti K."/>
            <person name="Salamov A."/>
            <person name="Andreopoulos B."/>
            <person name="Baker S."/>
            <person name="Barry K."/>
            <person name="Bills G."/>
            <person name="Bluhm B."/>
            <person name="Cannon C."/>
            <person name="Castanera R."/>
            <person name="Culley D."/>
            <person name="Daum C."/>
            <person name="Ezra D."/>
            <person name="Gonzalez J."/>
            <person name="Henrissat B."/>
            <person name="Kuo A."/>
            <person name="Liang C."/>
            <person name="Lipzen A."/>
            <person name="Lutzoni F."/>
            <person name="Magnuson J."/>
            <person name="Mondo S."/>
            <person name="Nolan M."/>
            <person name="Ohm R."/>
            <person name="Pangilinan J."/>
            <person name="Park H.-J."/>
            <person name="Ramirez L."/>
            <person name="Alfaro M."/>
            <person name="Sun H."/>
            <person name="Tritt A."/>
            <person name="Yoshinaga Y."/>
            <person name="Zwiers L.-H."/>
            <person name="Turgeon B."/>
            <person name="Goodwin S."/>
            <person name="Spatafora J."/>
            <person name="Crous P."/>
            <person name="Grigoriev I."/>
        </authorList>
    </citation>
    <scope>NUCLEOTIDE SEQUENCE</scope>
    <source>
        <strain evidence="1">ATCC 74209</strain>
    </source>
</reference>
<dbReference type="AlphaFoldDB" id="A0A9P4JE74"/>
<dbReference type="OrthoDB" id="417697at2759"/>
<evidence type="ECO:0000313" key="2">
    <source>
        <dbReference type="Proteomes" id="UP000799536"/>
    </source>
</evidence>
<dbReference type="PANTHER" id="PTHR43591:SF50">
    <property type="entry name" value="METHYLTRANSFERASE DOMAIN-CONTAINING PROTEIN-RELATED"/>
    <property type="match status" value="1"/>
</dbReference>
<dbReference type="PANTHER" id="PTHR43591">
    <property type="entry name" value="METHYLTRANSFERASE"/>
    <property type="match status" value="1"/>
</dbReference>
<comment type="caution">
    <text evidence="1">The sequence shown here is derived from an EMBL/GenBank/DDBJ whole genome shotgun (WGS) entry which is preliminary data.</text>
</comment>
<dbReference type="InterPro" id="IPR029063">
    <property type="entry name" value="SAM-dependent_MTases_sf"/>
</dbReference>
<dbReference type="CDD" id="cd02440">
    <property type="entry name" value="AdoMet_MTases"/>
    <property type="match status" value="1"/>
</dbReference>
<dbReference type="Proteomes" id="UP000799536">
    <property type="component" value="Unassembled WGS sequence"/>
</dbReference>
<organism evidence="1 2">
    <name type="scientific">Delitschia confertaspora ATCC 74209</name>
    <dbReference type="NCBI Taxonomy" id="1513339"/>
    <lineage>
        <taxon>Eukaryota</taxon>
        <taxon>Fungi</taxon>
        <taxon>Dikarya</taxon>
        <taxon>Ascomycota</taxon>
        <taxon>Pezizomycotina</taxon>
        <taxon>Dothideomycetes</taxon>
        <taxon>Pleosporomycetidae</taxon>
        <taxon>Pleosporales</taxon>
        <taxon>Delitschiaceae</taxon>
        <taxon>Delitschia</taxon>
    </lineage>
</organism>
<gene>
    <name evidence="1" type="ORF">GQ43DRAFT_475301</name>
</gene>
<protein>
    <submittedName>
        <fullName evidence="1">S-adenosyl-L-methionine-dependent methyltransferase</fullName>
    </submittedName>
</protein>
<evidence type="ECO:0000313" key="1">
    <source>
        <dbReference type="EMBL" id="KAF2197605.1"/>
    </source>
</evidence>
<dbReference type="Pfam" id="PF13489">
    <property type="entry name" value="Methyltransf_23"/>
    <property type="match status" value="1"/>
</dbReference>
<keyword evidence="2" id="KW-1185">Reference proteome</keyword>
<dbReference type="GO" id="GO:0008168">
    <property type="term" value="F:methyltransferase activity"/>
    <property type="evidence" value="ECO:0007669"/>
    <property type="project" value="UniProtKB-KW"/>
</dbReference>
<keyword evidence="1" id="KW-0808">Transferase</keyword>
<accession>A0A9P4JE74</accession>
<dbReference type="EMBL" id="ML994217">
    <property type="protein sequence ID" value="KAF2197605.1"/>
    <property type="molecule type" value="Genomic_DNA"/>
</dbReference>
<keyword evidence="1" id="KW-0489">Methyltransferase</keyword>
<dbReference type="SUPFAM" id="SSF53335">
    <property type="entry name" value="S-adenosyl-L-methionine-dependent methyltransferases"/>
    <property type="match status" value="1"/>
</dbReference>
<sequence length="240" mass="27245">MKSLAGYLLHPKIPTNQEDLRIIDLGAGTGIWAEEIADQYPNATIDAVDISADQFPPESFRSKNTHFWTHNCFEPFPEQYLGKFDVVHARFWLCIVNDDVAKQLFENFVTLLKPGGYLQWVEPLPRTAHVVSRNGGAPAPACEKLVQTWMKPTPLSSYDWVHALPRLFQEFKVQVEVEDKFTNPDRYLPIAAQTFLLGLTEYLYKNPEVEKYQEQLAMEHAGGAFVDVACTFVVGRKLVG</sequence>
<dbReference type="Gene3D" id="3.40.50.150">
    <property type="entry name" value="Vaccinia Virus protein VP39"/>
    <property type="match status" value="1"/>
</dbReference>
<dbReference type="GO" id="GO:0032259">
    <property type="term" value="P:methylation"/>
    <property type="evidence" value="ECO:0007669"/>
    <property type="project" value="UniProtKB-KW"/>
</dbReference>
<proteinExistence type="predicted"/>